<evidence type="ECO:0000259" key="7">
    <source>
        <dbReference type="Pfam" id="PF14322"/>
    </source>
</evidence>
<name>A0A1S7DTH7_RIEAN</name>
<dbReference type="Pfam" id="PF14322">
    <property type="entry name" value="SusD-like_3"/>
    <property type="match status" value="1"/>
</dbReference>
<accession>A0A1S7DTH7</accession>
<evidence type="ECO:0000256" key="4">
    <source>
        <dbReference type="ARBA" id="ARBA00023136"/>
    </source>
</evidence>
<evidence type="ECO:0000313" key="8">
    <source>
        <dbReference type="EMBL" id="AQY22410.1"/>
    </source>
</evidence>
<sequence>MKSTIKTLFIATSLSLGVVSCERYLDIVPTGKVVPQTEEDFRALLTRAYQIYPQHKALLNLKSDEVKAANSSEYLKAIFTWGEANATPGSTEVPYASLYETIFYTNYIIENAYKYVGKNENTNQILGEAYALRAYVYFELIGIYAPAYNGSNGSTLAVPLVTEVNLEGSFPKATLDAVYNQIFSDIATAEQLLNQDKFSAGLNYRFTTTALHAFKARVYQYRKDWANALKEANQALALNSNLEDFNNFSVLPSGYTSTESIMNLDLPVVPSTYSFSRASDEHIALFDKTNDLRFSKYFKQNGSNWQTLKYNAGSSAYKCTFRVAEVLLIKAEAQAMLGKVSESKATLISLAEKRYNATGLANFKNKINGLSNTDYYTELLNERARELSFEGLRWQDLRRTNQPEITHIFGGETFKLEQGDARYTVPFPKEARLKNPEL</sequence>
<dbReference type="GO" id="GO:0009279">
    <property type="term" value="C:cell outer membrane"/>
    <property type="evidence" value="ECO:0007669"/>
    <property type="project" value="UniProtKB-SubCell"/>
</dbReference>
<dbReference type="SUPFAM" id="SSF48452">
    <property type="entry name" value="TPR-like"/>
    <property type="match status" value="1"/>
</dbReference>
<feature type="domain" description="RagB/SusD" evidence="6">
    <location>
        <begin position="295"/>
        <end position="400"/>
    </location>
</feature>
<dbReference type="Proteomes" id="UP000189883">
    <property type="component" value="Chromosome"/>
</dbReference>
<evidence type="ECO:0000313" key="9">
    <source>
        <dbReference type="Proteomes" id="UP000189883"/>
    </source>
</evidence>
<evidence type="ECO:0000256" key="5">
    <source>
        <dbReference type="ARBA" id="ARBA00023237"/>
    </source>
</evidence>
<dbReference type="RefSeq" id="WP_079207591.1">
    <property type="nucleotide sequence ID" value="NZ_CP011859.1"/>
</dbReference>
<comment type="subcellular location">
    <subcellularLocation>
        <location evidence="1">Cell outer membrane</location>
    </subcellularLocation>
</comment>
<dbReference type="Gene3D" id="1.25.40.390">
    <property type="match status" value="1"/>
</dbReference>
<keyword evidence="4" id="KW-0472">Membrane</keyword>
<dbReference type="InterPro" id="IPR011990">
    <property type="entry name" value="TPR-like_helical_dom_sf"/>
</dbReference>
<dbReference type="Pfam" id="PF07980">
    <property type="entry name" value="SusD_RagB"/>
    <property type="match status" value="1"/>
</dbReference>
<evidence type="ECO:0008006" key="10">
    <source>
        <dbReference type="Google" id="ProtNLM"/>
    </source>
</evidence>
<dbReference type="InterPro" id="IPR012944">
    <property type="entry name" value="SusD_RagB_dom"/>
</dbReference>
<organism evidence="8 9">
    <name type="scientific">Riemerella anatipestifer</name>
    <name type="common">Moraxella anatipestifer</name>
    <dbReference type="NCBI Taxonomy" id="34085"/>
    <lineage>
        <taxon>Bacteria</taxon>
        <taxon>Pseudomonadati</taxon>
        <taxon>Bacteroidota</taxon>
        <taxon>Flavobacteriia</taxon>
        <taxon>Flavobacteriales</taxon>
        <taxon>Weeksellaceae</taxon>
        <taxon>Riemerella</taxon>
    </lineage>
</organism>
<keyword evidence="5" id="KW-0998">Cell outer membrane</keyword>
<gene>
    <name evidence="8" type="ORF">AB406_1465</name>
</gene>
<feature type="domain" description="SusD-like N-terminal" evidence="7">
    <location>
        <begin position="39"/>
        <end position="219"/>
    </location>
</feature>
<comment type="similarity">
    <text evidence="2">Belongs to the SusD family.</text>
</comment>
<dbReference type="InterPro" id="IPR033985">
    <property type="entry name" value="SusD-like_N"/>
</dbReference>
<proteinExistence type="inferred from homology"/>
<keyword evidence="3" id="KW-0732">Signal</keyword>
<evidence type="ECO:0000256" key="3">
    <source>
        <dbReference type="ARBA" id="ARBA00022729"/>
    </source>
</evidence>
<dbReference type="AlphaFoldDB" id="A0A1S7DTH7"/>
<protein>
    <recommendedName>
        <fullName evidence="10">RagB/SusD family nutrient uptake outer membrane protein</fullName>
    </recommendedName>
</protein>
<evidence type="ECO:0000259" key="6">
    <source>
        <dbReference type="Pfam" id="PF07980"/>
    </source>
</evidence>
<dbReference type="PROSITE" id="PS51257">
    <property type="entry name" value="PROKAR_LIPOPROTEIN"/>
    <property type="match status" value="1"/>
</dbReference>
<dbReference type="EMBL" id="CP011859">
    <property type="protein sequence ID" value="AQY22410.1"/>
    <property type="molecule type" value="Genomic_DNA"/>
</dbReference>
<evidence type="ECO:0000256" key="1">
    <source>
        <dbReference type="ARBA" id="ARBA00004442"/>
    </source>
</evidence>
<reference evidence="8 9" key="1">
    <citation type="submission" date="2015-06" db="EMBL/GenBank/DDBJ databases">
        <title>R. anatipestifer strain HXb2 is the most virulent strain so far, and the genome sequence would help us uncover the pathogenesis.</title>
        <authorList>
            <person name="Hu Q."/>
            <person name="Qi J."/>
            <person name="Bo H."/>
            <person name="Liu G."/>
            <person name="Tao M."/>
            <person name="Ding Y."/>
            <person name="Xue Y."/>
        </authorList>
    </citation>
    <scope>NUCLEOTIDE SEQUENCE [LARGE SCALE GENOMIC DNA]</scope>
    <source>
        <strain evidence="8 9">HXb2</strain>
    </source>
</reference>
<evidence type="ECO:0000256" key="2">
    <source>
        <dbReference type="ARBA" id="ARBA00006275"/>
    </source>
</evidence>